<dbReference type="SUPFAM" id="SSF53067">
    <property type="entry name" value="Actin-like ATPase domain"/>
    <property type="match status" value="2"/>
</dbReference>
<reference evidence="6" key="1">
    <citation type="submission" date="2025-08" db="UniProtKB">
        <authorList>
            <consortium name="RefSeq"/>
        </authorList>
    </citation>
    <scope>IDENTIFICATION</scope>
    <source>
        <tissue evidence="6">Whole organism</tissue>
    </source>
</reference>
<evidence type="ECO:0000256" key="3">
    <source>
        <dbReference type="ARBA" id="ARBA00022840"/>
    </source>
</evidence>
<dbReference type="OMA" id="WNANEIT"/>
<keyword evidence="3" id="KW-0067">ATP-binding</keyword>
<name>A0A8B7NW68_HYAAZ</name>
<dbReference type="Pfam" id="PF00012">
    <property type="entry name" value="HSP70"/>
    <property type="match status" value="1"/>
</dbReference>
<dbReference type="GO" id="GO:0005524">
    <property type="term" value="F:ATP binding"/>
    <property type="evidence" value="ECO:0007669"/>
    <property type="project" value="UniProtKB-KW"/>
</dbReference>
<protein>
    <submittedName>
        <fullName evidence="6">Heat shock protein SSA1</fullName>
    </submittedName>
</protein>
<evidence type="ECO:0000256" key="2">
    <source>
        <dbReference type="ARBA" id="ARBA00022741"/>
    </source>
</evidence>
<dbReference type="InterPro" id="IPR013126">
    <property type="entry name" value="Hsp_70_fam"/>
</dbReference>
<feature type="compositionally biased region" description="Low complexity" evidence="4">
    <location>
        <begin position="773"/>
        <end position="784"/>
    </location>
</feature>
<evidence type="ECO:0000256" key="4">
    <source>
        <dbReference type="SAM" id="MobiDB-lite"/>
    </source>
</evidence>
<evidence type="ECO:0000256" key="1">
    <source>
        <dbReference type="ARBA" id="ARBA00007381"/>
    </source>
</evidence>
<feature type="region of interest" description="Disordered" evidence="4">
    <location>
        <begin position="585"/>
        <end position="798"/>
    </location>
</feature>
<dbReference type="PRINTS" id="PR00301">
    <property type="entry name" value="HEATSHOCK70"/>
</dbReference>
<evidence type="ECO:0000313" key="5">
    <source>
        <dbReference type="Proteomes" id="UP000694843"/>
    </source>
</evidence>
<dbReference type="InterPro" id="IPR043129">
    <property type="entry name" value="ATPase_NBD"/>
</dbReference>
<dbReference type="PANTHER" id="PTHR45639:SF34">
    <property type="entry name" value="CHAPERONE PROTEIN DNAK"/>
    <property type="match status" value="1"/>
</dbReference>
<dbReference type="InterPro" id="IPR018181">
    <property type="entry name" value="Heat_shock_70_CS"/>
</dbReference>
<feature type="compositionally biased region" description="Basic and acidic residues" evidence="4">
    <location>
        <begin position="785"/>
        <end position="798"/>
    </location>
</feature>
<organism evidence="5 6">
    <name type="scientific">Hyalella azteca</name>
    <name type="common">Amphipod</name>
    <dbReference type="NCBI Taxonomy" id="294128"/>
    <lineage>
        <taxon>Eukaryota</taxon>
        <taxon>Metazoa</taxon>
        <taxon>Ecdysozoa</taxon>
        <taxon>Arthropoda</taxon>
        <taxon>Crustacea</taxon>
        <taxon>Multicrustacea</taxon>
        <taxon>Malacostraca</taxon>
        <taxon>Eumalacostraca</taxon>
        <taxon>Peracarida</taxon>
        <taxon>Amphipoda</taxon>
        <taxon>Senticaudata</taxon>
        <taxon>Talitrida</taxon>
        <taxon>Talitroidea</taxon>
        <taxon>Hyalellidae</taxon>
        <taxon>Hyalella</taxon>
    </lineage>
</organism>
<gene>
    <name evidence="6" type="primary">LOC108674522</name>
</gene>
<dbReference type="KEGG" id="hazt:108674522"/>
<dbReference type="PANTHER" id="PTHR45639">
    <property type="entry name" value="HSC70CB, ISOFORM G-RELATED"/>
    <property type="match status" value="1"/>
</dbReference>
<keyword evidence="2" id="KW-0547">Nucleotide-binding</keyword>
<sequence>MSGAASIGLDLGAGKCCVASVRAGAVTVLPNAHGDKTTPSFVAFTDSRSLVGSDARDQAALNATNTVYGVKTILGRSFRDPVVQNYVSYNPVKVVDDGGKPVMEVEYRGGSLHVAPELVAAMQLLKMRQEAKIQVGDIGGVVVAVPASYSNTQREALVAACQIAGLPLLDLISETTATALAYWHNRGPSVAQQTILVFDMGATKLDVSVIQVGEKEIRVLAVCGDDSFGGENFDQELMTFVDYDFEDKHSKSLLDKPRSKLRLKLACENLKKKLTLLQSFWLNEDNIQGELPLNIFVQRKQFQRLFVKILSMKLDTILGSVLQDAGLTKDQIDEVVVVGGSSRVPFISDFLQTYFGRNTLNKTVNADESVACGAAIRADQLNDNDTTQVIAISEMVQDPVRETSLQAAGFKKYLVATPGMKCDVIRRELNNNNAIAVKSSYTLGSHGVFDAVTSVFYQNVENEIVEGKLENKFRKDLEITEMKKQLNQFEFDRITVENDSKALNELEEICHETAAGLICLQQPSGAEGMEKLITELLSWIDDNEDATVALCAEKKSKILEAWKKLNKELIEICERNLVKIIRKEQPDSEQDQNKTTFELETTQEENNAEDEPTENDQEKNEGVSVEMEASAGDSNHRENDGISDDKNWSAKHTDVSEKTCSQVPKTKVYGNTGPSGETINRGSTSPAGAFKDCGSPDPAEAAKVPGGTCHSRAAKDSGSTGPAGALKESGSTGPAGEAKVFGDTGNQVQRSEALRGFGQSEATNASGHNITQTGGNNAAENTNAETKKDKSKDKGCVI</sequence>
<dbReference type="GO" id="GO:0034663">
    <property type="term" value="C:endoplasmic reticulum chaperone complex"/>
    <property type="evidence" value="ECO:0007669"/>
    <property type="project" value="TreeGrafter"/>
</dbReference>
<dbReference type="GeneID" id="108674522"/>
<feature type="compositionally biased region" description="Acidic residues" evidence="4">
    <location>
        <begin position="601"/>
        <end position="615"/>
    </location>
</feature>
<keyword evidence="6" id="KW-0346">Stress response</keyword>
<dbReference type="RefSeq" id="XP_018017972.2">
    <property type="nucleotide sequence ID" value="XM_018162483.2"/>
</dbReference>
<feature type="compositionally biased region" description="Polar residues" evidence="4">
    <location>
        <begin position="672"/>
        <end position="686"/>
    </location>
</feature>
<proteinExistence type="inferred from homology"/>
<dbReference type="Gene3D" id="3.30.30.30">
    <property type="match status" value="1"/>
</dbReference>
<dbReference type="PROSITE" id="PS01036">
    <property type="entry name" value="HSP70_3"/>
    <property type="match status" value="1"/>
</dbReference>
<keyword evidence="5" id="KW-1185">Reference proteome</keyword>
<feature type="compositionally biased region" description="Polar residues" evidence="4">
    <location>
        <begin position="760"/>
        <end position="772"/>
    </location>
</feature>
<accession>A0A8B7NW68</accession>
<dbReference type="AlphaFoldDB" id="A0A8B7NW68"/>
<dbReference type="Proteomes" id="UP000694843">
    <property type="component" value="Unplaced"/>
</dbReference>
<dbReference type="FunFam" id="3.30.30.30:FF:000005">
    <property type="entry name" value="Heat shock protein ssb1"/>
    <property type="match status" value="1"/>
</dbReference>
<dbReference type="Gene3D" id="3.30.420.40">
    <property type="match status" value="2"/>
</dbReference>
<feature type="compositionally biased region" description="Basic and acidic residues" evidence="4">
    <location>
        <begin position="634"/>
        <end position="657"/>
    </location>
</feature>
<comment type="similarity">
    <text evidence="1">Belongs to the heat shock protein 70 family.</text>
</comment>
<dbReference type="GO" id="GO:0140662">
    <property type="term" value="F:ATP-dependent protein folding chaperone"/>
    <property type="evidence" value="ECO:0007669"/>
    <property type="project" value="InterPro"/>
</dbReference>
<evidence type="ECO:0000313" key="6">
    <source>
        <dbReference type="RefSeq" id="XP_018017972.2"/>
    </source>
</evidence>
<dbReference type="GO" id="GO:0030968">
    <property type="term" value="P:endoplasmic reticulum unfolded protein response"/>
    <property type="evidence" value="ECO:0007669"/>
    <property type="project" value="TreeGrafter"/>
</dbReference>
<dbReference type="Gene3D" id="3.90.640.10">
    <property type="entry name" value="Actin, Chain A, domain 4"/>
    <property type="match status" value="1"/>
</dbReference>